<evidence type="ECO:0000313" key="1">
    <source>
        <dbReference type="EMBL" id="DAF49405.1"/>
    </source>
</evidence>
<sequence length="104" mass="10997">MNKIIINGKEIKCDGNNVQVINNKVYVDGKIISEEAKKKSNIYVYGDVENIECEGSVECDNVKGNIKAGGSINCDNVGGDISCGGSVNCDEIRGNVNAGGSINR</sequence>
<reference evidence="1" key="1">
    <citation type="journal article" date="2021" name="Proc. Natl. Acad. Sci. U.S.A.">
        <title>A Catalog of Tens of Thousands of Viruses from Human Metagenomes Reveals Hidden Associations with Chronic Diseases.</title>
        <authorList>
            <person name="Tisza M.J."/>
            <person name="Buck C.B."/>
        </authorList>
    </citation>
    <scope>NUCLEOTIDE SEQUENCE</scope>
    <source>
        <strain evidence="1">Ct8mY9</strain>
    </source>
</reference>
<accession>A0A8S5SEI5</accession>
<dbReference type="EMBL" id="BK032581">
    <property type="protein sequence ID" value="DAF49405.1"/>
    <property type="molecule type" value="Genomic_DNA"/>
</dbReference>
<name>A0A8S5SEI5_9CAUD</name>
<organism evidence="1">
    <name type="scientific">Myoviridae sp. ct8mY9</name>
    <dbReference type="NCBI Taxonomy" id="2827664"/>
    <lineage>
        <taxon>Viruses</taxon>
        <taxon>Duplodnaviria</taxon>
        <taxon>Heunggongvirae</taxon>
        <taxon>Uroviricota</taxon>
        <taxon>Caudoviricetes</taxon>
    </lineage>
</organism>
<proteinExistence type="predicted"/>
<protein>
    <submittedName>
        <fullName evidence="1">Uncharacterized protein</fullName>
    </submittedName>
</protein>